<dbReference type="SMART" id="SM00346">
    <property type="entry name" value="HTH_ICLR"/>
    <property type="match status" value="1"/>
</dbReference>
<dbReference type="EMBL" id="QXMN01000073">
    <property type="protein sequence ID" value="RIX73010.1"/>
    <property type="molecule type" value="Genomic_DNA"/>
</dbReference>
<dbReference type="Pfam" id="PF09339">
    <property type="entry name" value="HTH_IclR"/>
    <property type="match status" value="1"/>
</dbReference>
<dbReference type="PANTHER" id="PTHR30136:SF23">
    <property type="entry name" value="DNA-BINDING TRANSCRIPTIONAL ACTIVATOR MHPR"/>
    <property type="match status" value="1"/>
</dbReference>
<evidence type="ECO:0000256" key="1">
    <source>
        <dbReference type="ARBA" id="ARBA00023015"/>
    </source>
</evidence>
<comment type="caution">
    <text evidence="6">The sequence shown here is derived from an EMBL/GenBank/DDBJ whole genome shotgun (WGS) entry which is preliminary data.</text>
</comment>
<dbReference type="Gene3D" id="1.10.10.10">
    <property type="entry name" value="Winged helix-like DNA-binding domain superfamily/Winged helix DNA-binding domain"/>
    <property type="match status" value="1"/>
</dbReference>
<dbReference type="GO" id="GO:0045892">
    <property type="term" value="P:negative regulation of DNA-templated transcription"/>
    <property type="evidence" value="ECO:0007669"/>
    <property type="project" value="TreeGrafter"/>
</dbReference>
<evidence type="ECO:0000313" key="7">
    <source>
        <dbReference type="Proteomes" id="UP000265619"/>
    </source>
</evidence>
<proteinExistence type="predicted"/>
<dbReference type="Gene3D" id="3.30.450.40">
    <property type="match status" value="1"/>
</dbReference>
<dbReference type="AlphaFoldDB" id="A0A9X8CZ04"/>
<dbReference type="GO" id="GO:0003677">
    <property type="term" value="F:DNA binding"/>
    <property type="evidence" value="ECO:0007669"/>
    <property type="project" value="UniProtKB-KW"/>
</dbReference>
<dbReference type="PROSITE" id="PS51078">
    <property type="entry name" value="ICLR_ED"/>
    <property type="match status" value="1"/>
</dbReference>
<protein>
    <submittedName>
        <fullName evidence="6">MarR family transcriptional regulator</fullName>
    </submittedName>
</protein>
<keyword evidence="3" id="KW-0804">Transcription</keyword>
<organism evidence="6 7">
    <name type="scientific">Acidovorax cavernicola</name>
    <dbReference type="NCBI Taxonomy" id="1675792"/>
    <lineage>
        <taxon>Bacteria</taxon>
        <taxon>Pseudomonadati</taxon>
        <taxon>Pseudomonadota</taxon>
        <taxon>Betaproteobacteria</taxon>
        <taxon>Burkholderiales</taxon>
        <taxon>Comamonadaceae</taxon>
        <taxon>Acidovorax</taxon>
    </lineage>
</organism>
<dbReference type="RefSeq" id="WP_119558432.1">
    <property type="nucleotide sequence ID" value="NZ_QXMN01000073.1"/>
</dbReference>
<keyword evidence="2" id="KW-0238">DNA-binding</keyword>
<dbReference type="Pfam" id="PF01614">
    <property type="entry name" value="IclR_C"/>
    <property type="match status" value="1"/>
</dbReference>
<evidence type="ECO:0000259" key="4">
    <source>
        <dbReference type="PROSITE" id="PS51077"/>
    </source>
</evidence>
<name>A0A9X8CZ04_9BURK</name>
<dbReference type="CDD" id="cd00090">
    <property type="entry name" value="HTH_ARSR"/>
    <property type="match status" value="1"/>
</dbReference>
<dbReference type="Proteomes" id="UP000265619">
    <property type="component" value="Unassembled WGS sequence"/>
</dbReference>
<dbReference type="PANTHER" id="PTHR30136">
    <property type="entry name" value="HELIX-TURN-HELIX TRANSCRIPTIONAL REGULATOR, ICLR FAMILY"/>
    <property type="match status" value="1"/>
</dbReference>
<dbReference type="SUPFAM" id="SSF55781">
    <property type="entry name" value="GAF domain-like"/>
    <property type="match status" value="1"/>
</dbReference>
<reference evidence="6 7" key="1">
    <citation type="submission" date="2018-09" db="EMBL/GenBank/DDBJ databases">
        <title>Acidovorax cavernicola nov. sp. isolated from Gruta de las Maravillas (Aracena, Spain).</title>
        <authorList>
            <person name="Jurado V."/>
            <person name="Gutierrez-Patricio S."/>
            <person name="Gonzalez-Pimentel J.L."/>
            <person name="Miller A.Z."/>
            <person name="Laiz L."/>
            <person name="Saiz-Jimenez C."/>
        </authorList>
    </citation>
    <scope>NUCLEOTIDE SEQUENCE [LARGE SCALE GENOMIC DNA]</scope>
    <source>
        <strain evidence="6 7">1011MAR4D40.2</strain>
    </source>
</reference>
<evidence type="ECO:0000313" key="6">
    <source>
        <dbReference type="EMBL" id="RIX73010.1"/>
    </source>
</evidence>
<dbReference type="InterPro" id="IPR011991">
    <property type="entry name" value="ArsR-like_HTH"/>
</dbReference>
<dbReference type="InterPro" id="IPR050707">
    <property type="entry name" value="HTH_MetabolicPath_Reg"/>
</dbReference>
<dbReference type="PROSITE" id="PS51077">
    <property type="entry name" value="HTH_ICLR"/>
    <property type="match status" value="1"/>
</dbReference>
<evidence type="ECO:0000256" key="3">
    <source>
        <dbReference type="ARBA" id="ARBA00023163"/>
    </source>
</evidence>
<accession>A0A9X8CZ04</accession>
<evidence type="ECO:0000256" key="2">
    <source>
        <dbReference type="ARBA" id="ARBA00023125"/>
    </source>
</evidence>
<dbReference type="InterPro" id="IPR036388">
    <property type="entry name" value="WH-like_DNA-bd_sf"/>
</dbReference>
<dbReference type="FunFam" id="1.10.10.10:FF:000056">
    <property type="entry name" value="IclR family transcriptional regulator"/>
    <property type="match status" value="1"/>
</dbReference>
<feature type="domain" description="IclR-ED" evidence="5">
    <location>
        <begin position="72"/>
        <end position="253"/>
    </location>
</feature>
<dbReference type="InterPro" id="IPR029016">
    <property type="entry name" value="GAF-like_dom_sf"/>
</dbReference>
<dbReference type="GO" id="GO:0003700">
    <property type="term" value="F:DNA-binding transcription factor activity"/>
    <property type="evidence" value="ECO:0007669"/>
    <property type="project" value="TreeGrafter"/>
</dbReference>
<dbReference type="InterPro" id="IPR036390">
    <property type="entry name" value="WH_DNA-bd_sf"/>
</dbReference>
<keyword evidence="7" id="KW-1185">Reference proteome</keyword>
<evidence type="ECO:0000259" key="5">
    <source>
        <dbReference type="PROSITE" id="PS51078"/>
    </source>
</evidence>
<dbReference type="InterPro" id="IPR014757">
    <property type="entry name" value="Tscrpt_reg_IclR_C"/>
</dbReference>
<dbReference type="SUPFAM" id="SSF46785">
    <property type="entry name" value="Winged helix' DNA-binding domain"/>
    <property type="match status" value="1"/>
</dbReference>
<dbReference type="InterPro" id="IPR005471">
    <property type="entry name" value="Tscrpt_reg_IclR_N"/>
</dbReference>
<gene>
    <name evidence="6" type="ORF">D3H34_30025</name>
</gene>
<feature type="domain" description="HTH iclR-type" evidence="4">
    <location>
        <begin position="10"/>
        <end position="71"/>
    </location>
</feature>
<keyword evidence="1" id="KW-0805">Transcription regulation</keyword>
<sequence>MTGTRGSNSIRAVERALRLLAALNERPGMALKDLHQQLDLPKPTVHRLLSTLRELGYVATEGDGGVYRVTEKVREIGGGYTERNLVVDAGTPIALRVTRQIKWPLAIGTLDQDRIAVRYSTMPYSPLAVLATTVGHRLGLVESAMGLAYLSFCSETERHALLAALPHDTTTDDSPDPKVLSALQTTRRRGYGLRQPSRGEDSATVAVPIVCGDDVLGVLSMTTFGNSMTPAMLRQHVPILQETAREIAQAVEGKRLG</sequence>
<dbReference type="OrthoDB" id="9807558at2"/>